<dbReference type="InterPro" id="IPR049244">
    <property type="entry name" value="DUF6879"/>
</dbReference>
<dbReference type="Pfam" id="PF21806">
    <property type="entry name" value="DUF6879"/>
    <property type="match status" value="1"/>
</dbReference>
<protein>
    <recommendedName>
        <fullName evidence="1">DUF6879 domain-containing protein</fullName>
    </recommendedName>
</protein>
<gene>
    <name evidence="2" type="ORF">Aple_102450</name>
</gene>
<evidence type="ECO:0000313" key="3">
    <source>
        <dbReference type="Proteomes" id="UP000377595"/>
    </source>
</evidence>
<proteinExistence type="predicted"/>
<organism evidence="2 3">
    <name type="scientific">Acrocarpospora pleiomorpha</name>
    <dbReference type="NCBI Taxonomy" id="90975"/>
    <lineage>
        <taxon>Bacteria</taxon>
        <taxon>Bacillati</taxon>
        <taxon>Actinomycetota</taxon>
        <taxon>Actinomycetes</taxon>
        <taxon>Streptosporangiales</taxon>
        <taxon>Streptosporangiaceae</taxon>
        <taxon>Acrocarpospora</taxon>
    </lineage>
</organism>
<dbReference type="EMBL" id="BLAF01000123">
    <property type="protein sequence ID" value="GES27345.1"/>
    <property type="molecule type" value="Genomic_DNA"/>
</dbReference>
<comment type="caution">
    <text evidence="2">The sequence shown here is derived from an EMBL/GenBank/DDBJ whole genome shotgun (WGS) entry which is preliminary data.</text>
</comment>
<evidence type="ECO:0000313" key="2">
    <source>
        <dbReference type="EMBL" id="GES27345.1"/>
    </source>
</evidence>
<sequence length="206" mass="23485">MSVRETRRSDDTFARIREADGVTMDRITYSADFSGVYREMDGVLWKLERAQYFYEPYSKSWVAWAEGDWEHALALIEAATAEYEADLSPRVELRRLRIVERPLSPYLEWELRVLAARASAGEKVRILDAQAVHHLERDRPLPELLIPAGDLMYEILYDQGGAHLGGRRIGDRAIIEPCLTLLADLYDQAAELPATPSPQARAPWSL</sequence>
<feature type="domain" description="DUF6879" evidence="1">
    <location>
        <begin position="32"/>
        <end position="192"/>
    </location>
</feature>
<evidence type="ECO:0000259" key="1">
    <source>
        <dbReference type="Pfam" id="PF21806"/>
    </source>
</evidence>
<keyword evidence="3" id="KW-1185">Reference proteome</keyword>
<dbReference type="AlphaFoldDB" id="A0A5M3Y1Z5"/>
<reference evidence="2 3" key="1">
    <citation type="submission" date="2019-10" db="EMBL/GenBank/DDBJ databases">
        <title>Whole genome shotgun sequence of Acrocarpospora pleiomorpha NBRC 16267.</title>
        <authorList>
            <person name="Ichikawa N."/>
            <person name="Kimura A."/>
            <person name="Kitahashi Y."/>
            <person name="Komaki H."/>
            <person name="Oguchi A."/>
        </authorList>
    </citation>
    <scope>NUCLEOTIDE SEQUENCE [LARGE SCALE GENOMIC DNA]</scope>
    <source>
        <strain evidence="2 3">NBRC 16267</strain>
    </source>
</reference>
<name>A0A5M3Y1Z5_9ACTN</name>
<accession>A0A5M3Y1Z5</accession>
<dbReference type="Proteomes" id="UP000377595">
    <property type="component" value="Unassembled WGS sequence"/>
</dbReference>